<feature type="domain" description="YhfM-like" evidence="1">
    <location>
        <begin position="48"/>
        <end position="152"/>
    </location>
</feature>
<dbReference type="Pfam" id="PF26353">
    <property type="entry name" value="YhfM"/>
    <property type="match status" value="1"/>
</dbReference>
<comment type="caution">
    <text evidence="2">The sequence shown here is derived from an EMBL/GenBank/DDBJ whole genome shotgun (WGS) entry which is preliminary data.</text>
</comment>
<protein>
    <recommendedName>
        <fullName evidence="1">YhfM-like domain-containing protein</fullName>
    </recommendedName>
</protein>
<dbReference type="InterPro" id="IPR058780">
    <property type="entry name" value="YhfM-like_dom"/>
</dbReference>
<reference evidence="2 3" key="1">
    <citation type="submission" date="2018-03" db="EMBL/GenBank/DDBJ databases">
        <title>Genome sequence of Clostridium liquoris DSM 100320.</title>
        <authorList>
            <person name="Poehlein A."/>
            <person name="Daniel R."/>
        </authorList>
    </citation>
    <scope>NUCLEOTIDE SEQUENCE [LARGE SCALE GENOMIC DNA]</scope>
    <source>
        <strain evidence="2 3">DSM 100320</strain>
    </source>
</reference>
<gene>
    <name evidence="2" type="ORF">CLLI_00320</name>
</gene>
<evidence type="ECO:0000313" key="3">
    <source>
        <dbReference type="Proteomes" id="UP000239706"/>
    </source>
</evidence>
<evidence type="ECO:0000313" key="2">
    <source>
        <dbReference type="EMBL" id="PRR80847.1"/>
    </source>
</evidence>
<dbReference type="EMBL" id="PVXO01000002">
    <property type="protein sequence ID" value="PRR80847.1"/>
    <property type="molecule type" value="Genomic_DNA"/>
</dbReference>
<name>A0A2T0BAL1_9CLOT</name>
<organism evidence="2 3">
    <name type="scientific">Clostridium liquoris</name>
    <dbReference type="NCBI Taxonomy" id="1289519"/>
    <lineage>
        <taxon>Bacteria</taxon>
        <taxon>Bacillati</taxon>
        <taxon>Bacillota</taxon>
        <taxon>Clostridia</taxon>
        <taxon>Eubacteriales</taxon>
        <taxon>Clostridiaceae</taxon>
        <taxon>Clostridium</taxon>
    </lineage>
</organism>
<sequence length="280" mass="32676">MFKGTNRINRSIILAVILIFSLCFTGCSKLDSMKVKLGLKNNDFEYIKQNKIEKIVIQNTRDQGYRFVVTDKKAIQELYEILSSAKEVKEKSTLKPDYVFEMHEGHNKVHKFNYVAGLDKSNGGNLYSDDKIYIVSKRIDNDIIKNFWNIRIPKDFTDIYYNSILKTLNEYLKDTKSNKSIGINLDEDIDIAKFILSTDLEDFKGKLKDKYTNANLVEGDNSKYNVLMTVKTQGYKRLLYKSTITFYDRTEKSETKYYIKAEYVNRSWDIGVYNSKPDGF</sequence>
<proteinExistence type="predicted"/>
<keyword evidence="3" id="KW-1185">Reference proteome</keyword>
<dbReference type="RefSeq" id="WP_242975481.1">
    <property type="nucleotide sequence ID" value="NZ_PVXO01000002.1"/>
</dbReference>
<dbReference type="Proteomes" id="UP000239706">
    <property type="component" value="Unassembled WGS sequence"/>
</dbReference>
<accession>A0A2T0BAL1</accession>
<evidence type="ECO:0000259" key="1">
    <source>
        <dbReference type="Pfam" id="PF26353"/>
    </source>
</evidence>
<dbReference type="AlphaFoldDB" id="A0A2T0BAL1"/>